<evidence type="ECO:0000313" key="1">
    <source>
        <dbReference type="Proteomes" id="UP000887578"/>
    </source>
</evidence>
<accession>A0A914PH22</accession>
<dbReference type="Proteomes" id="UP000887578">
    <property type="component" value="Unplaced"/>
</dbReference>
<keyword evidence="1" id="KW-1185">Reference proteome</keyword>
<name>A0A914PH22_9BILA</name>
<evidence type="ECO:0000313" key="2">
    <source>
        <dbReference type="WBParaSite" id="PDA_v2.g14070.t1"/>
    </source>
</evidence>
<sequence length="117" mass="13894">MKQYNNPQKLAYNRFNDVHVDFVLNEKPSMNDSVLLCTLSSKHASRFRKDYSNEQLIALSRTLILEDPKTFYLEFLKTPGAYKKKDFWEQQLPKLLTKILCGEKGKIKPTIWRINRR</sequence>
<dbReference type="AlphaFoldDB" id="A0A914PH22"/>
<organism evidence="1 2">
    <name type="scientific">Panagrolaimus davidi</name>
    <dbReference type="NCBI Taxonomy" id="227884"/>
    <lineage>
        <taxon>Eukaryota</taxon>
        <taxon>Metazoa</taxon>
        <taxon>Ecdysozoa</taxon>
        <taxon>Nematoda</taxon>
        <taxon>Chromadorea</taxon>
        <taxon>Rhabditida</taxon>
        <taxon>Tylenchina</taxon>
        <taxon>Panagrolaimomorpha</taxon>
        <taxon>Panagrolaimoidea</taxon>
        <taxon>Panagrolaimidae</taxon>
        <taxon>Panagrolaimus</taxon>
    </lineage>
</organism>
<proteinExistence type="predicted"/>
<dbReference type="WBParaSite" id="PDA_v2.g14070.t1">
    <property type="protein sequence ID" value="PDA_v2.g14070.t1"/>
    <property type="gene ID" value="PDA_v2.g14070"/>
</dbReference>
<reference evidence="2" key="1">
    <citation type="submission" date="2022-11" db="UniProtKB">
        <authorList>
            <consortium name="WormBaseParasite"/>
        </authorList>
    </citation>
    <scope>IDENTIFICATION</scope>
</reference>
<protein>
    <submittedName>
        <fullName evidence="2">Uncharacterized protein</fullName>
    </submittedName>
</protein>